<proteinExistence type="predicted"/>
<sequence>MSRHRAADAVASGLPLTTLQSSGRGTPGAGNGRQDTVASAASSRSVATNEKHSQEQERHAQAGAEMECWGSQRTEDDRAAWTPAALRAPTVAALGAKITMTVT</sequence>
<feature type="compositionally biased region" description="Polar residues" evidence="1">
    <location>
        <begin position="15"/>
        <end position="24"/>
    </location>
</feature>
<reference evidence="2" key="1">
    <citation type="submission" date="2018-12" db="EMBL/GenBank/DDBJ databases">
        <authorList>
            <person name="Jadhav K."/>
            <person name="Kushwaha B."/>
            <person name="Jadhav I."/>
        </authorList>
    </citation>
    <scope>NUCLEOTIDE SEQUENCE [LARGE SCALE GENOMIC DNA]</scope>
    <source>
        <strain evidence="2">SBS 10</strain>
    </source>
</reference>
<name>A0A3S0NF00_9GAMM</name>
<dbReference type="EMBL" id="RXHI01000009">
    <property type="protein sequence ID" value="RUA22809.1"/>
    <property type="molecule type" value="Genomic_DNA"/>
</dbReference>
<evidence type="ECO:0000313" key="2">
    <source>
        <dbReference type="EMBL" id="RUA22809.1"/>
    </source>
</evidence>
<dbReference type="AlphaFoldDB" id="A0A3S0NF00"/>
<accession>A0A3S0NF00</accession>
<organism evidence="2">
    <name type="scientific">Billgrantia gudaonensis</name>
    <dbReference type="NCBI Taxonomy" id="376427"/>
    <lineage>
        <taxon>Bacteria</taxon>
        <taxon>Pseudomonadati</taxon>
        <taxon>Pseudomonadota</taxon>
        <taxon>Gammaproteobacteria</taxon>
        <taxon>Oceanospirillales</taxon>
        <taxon>Halomonadaceae</taxon>
        <taxon>Billgrantia</taxon>
    </lineage>
</organism>
<feature type="region of interest" description="Disordered" evidence="1">
    <location>
        <begin position="1"/>
        <end position="68"/>
    </location>
</feature>
<feature type="compositionally biased region" description="Low complexity" evidence="1">
    <location>
        <begin position="37"/>
        <end position="47"/>
    </location>
</feature>
<feature type="compositionally biased region" description="Basic and acidic residues" evidence="1">
    <location>
        <begin position="49"/>
        <end position="60"/>
    </location>
</feature>
<comment type="caution">
    <text evidence="2">The sequence shown here is derived from an EMBL/GenBank/DDBJ whole genome shotgun (WGS) entry which is preliminary data.</text>
</comment>
<protein>
    <submittedName>
        <fullName evidence="2">Uncharacterized protein</fullName>
    </submittedName>
</protein>
<evidence type="ECO:0000256" key="1">
    <source>
        <dbReference type="SAM" id="MobiDB-lite"/>
    </source>
</evidence>
<gene>
    <name evidence="2" type="ORF">DSL92_03630</name>
</gene>